<keyword evidence="2" id="KW-1003">Cell membrane</keyword>
<evidence type="ECO:0000259" key="7">
    <source>
        <dbReference type="Pfam" id="PF11728"/>
    </source>
</evidence>
<dbReference type="InterPro" id="IPR038323">
    <property type="entry name" value="ArAE_1_C_sf"/>
</dbReference>
<dbReference type="PANTHER" id="PTHR40064">
    <property type="entry name" value="MEMBRANE PROTEIN-RELATED"/>
    <property type="match status" value="1"/>
</dbReference>
<evidence type="ECO:0000256" key="5">
    <source>
        <dbReference type="ARBA" id="ARBA00023136"/>
    </source>
</evidence>
<name>A0ABS2PDZ7_9BACL</name>
<dbReference type="Pfam" id="PF11728">
    <property type="entry name" value="ArAE_1_C"/>
    <property type="match status" value="1"/>
</dbReference>
<sequence>MFFGYRTFKTAVGAGLAIFIAQWLELEFFTAAGIITVLCIRATKKGSLEKAWKLLLASVTGLLFAMVIFELFGYHPLSLTVLLLLFIPTLLKIKAIDGIVTSIVILLHIYTIGTVTWELFLNELSLILIGITVGLVMNLYMPSIDHQIYDDQIELEYQFQRILQEYSRYLRDHLDDWDGKEITKASALIEEGKAKAMRTIDNHFLRHDDYFYNYFAMREKQFIILERILPFISGVTPTGESKKLASFLDRLSAAVNPGNTAQQFMNELDDLNAQFRSHELPKTHDEFVTRAGLFYIIHELEQYLEIKQNFLPDDQRTKMIKSKKKAYRRK</sequence>
<keyword evidence="9" id="KW-1185">Reference proteome</keyword>
<evidence type="ECO:0000256" key="4">
    <source>
        <dbReference type="ARBA" id="ARBA00022989"/>
    </source>
</evidence>
<dbReference type="Proteomes" id="UP000741863">
    <property type="component" value="Unassembled WGS sequence"/>
</dbReference>
<dbReference type="InterPro" id="IPR052984">
    <property type="entry name" value="UPF0421"/>
</dbReference>
<feature type="transmembrane region" description="Helical" evidence="6">
    <location>
        <begin position="123"/>
        <end position="141"/>
    </location>
</feature>
<evidence type="ECO:0000256" key="2">
    <source>
        <dbReference type="ARBA" id="ARBA00022475"/>
    </source>
</evidence>
<reference evidence="8 9" key="1">
    <citation type="submission" date="2021-01" db="EMBL/GenBank/DDBJ databases">
        <title>Genomic Encyclopedia of Type Strains, Phase IV (KMG-IV): sequencing the most valuable type-strain genomes for metagenomic binning, comparative biology and taxonomic classification.</title>
        <authorList>
            <person name="Goeker M."/>
        </authorList>
    </citation>
    <scope>NUCLEOTIDE SEQUENCE [LARGE SCALE GENOMIC DNA]</scope>
    <source>
        <strain evidence="8 9">DSM 25540</strain>
    </source>
</reference>
<dbReference type="InterPro" id="IPR010343">
    <property type="entry name" value="ArAE_1"/>
</dbReference>
<dbReference type="Pfam" id="PF06081">
    <property type="entry name" value="ArAE_1"/>
    <property type="match status" value="1"/>
</dbReference>
<dbReference type="Gene3D" id="1.20.120.940">
    <property type="entry name" value="Putative aromatic acid exporter, C-terminal domain"/>
    <property type="match status" value="1"/>
</dbReference>
<proteinExistence type="predicted"/>
<organism evidence="8 9">
    <name type="scientific">Geomicrobium sediminis</name>
    <dbReference type="NCBI Taxonomy" id="1347788"/>
    <lineage>
        <taxon>Bacteria</taxon>
        <taxon>Bacillati</taxon>
        <taxon>Bacillota</taxon>
        <taxon>Bacilli</taxon>
        <taxon>Bacillales</taxon>
        <taxon>Geomicrobium</taxon>
    </lineage>
</organism>
<dbReference type="RefSeq" id="WP_338028795.1">
    <property type="nucleotide sequence ID" value="NZ_JAFBEC010000007.1"/>
</dbReference>
<protein>
    <submittedName>
        <fullName evidence="8">Uncharacterized membrane protein YgaE (UPF0421/DUF939 family)</fullName>
    </submittedName>
</protein>
<gene>
    <name evidence="8" type="ORF">JOD17_002717</name>
</gene>
<evidence type="ECO:0000256" key="1">
    <source>
        <dbReference type="ARBA" id="ARBA00004651"/>
    </source>
</evidence>
<feature type="transmembrane region" description="Helical" evidence="6">
    <location>
        <begin position="12"/>
        <end position="39"/>
    </location>
</feature>
<evidence type="ECO:0000313" key="8">
    <source>
        <dbReference type="EMBL" id="MBM7633623.1"/>
    </source>
</evidence>
<evidence type="ECO:0000256" key="3">
    <source>
        <dbReference type="ARBA" id="ARBA00022692"/>
    </source>
</evidence>
<dbReference type="InterPro" id="IPR021062">
    <property type="entry name" value="ArAE_1_C"/>
</dbReference>
<keyword evidence="4 6" id="KW-1133">Transmembrane helix</keyword>
<dbReference type="PANTHER" id="PTHR40064:SF1">
    <property type="entry name" value="MEMBRANE PROTEIN"/>
    <property type="match status" value="1"/>
</dbReference>
<keyword evidence="3 6" id="KW-0812">Transmembrane</keyword>
<keyword evidence="5 6" id="KW-0472">Membrane</keyword>
<feature type="domain" description="Putative aromatic acid exporter C-terminal" evidence="7">
    <location>
        <begin position="145"/>
        <end position="308"/>
    </location>
</feature>
<accession>A0ABS2PDZ7</accession>
<dbReference type="EMBL" id="JAFBEC010000007">
    <property type="protein sequence ID" value="MBM7633623.1"/>
    <property type="molecule type" value="Genomic_DNA"/>
</dbReference>
<feature type="transmembrane region" description="Helical" evidence="6">
    <location>
        <begin position="51"/>
        <end position="68"/>
    </location>
</feature>
<evidence type="ECO:0000256" key="6">
    <source>
        <dbReference type="SAM" id="Phobius"/>
    </source>
</evidence>
<comment type="subcellular location">
    <subcellularLocation>
        <location evidence="1">Cell membrane</location>
        <topology evidence="1">Multi-pass membrane protein</topology>
    </subcellularLocation>
</comment>
<comment type="caution">
    <text evidence="8">The sequence shown here is derived from an EMBL/GenBank/DDBJ whole genome shotgun (WGS) entry which is preliminary data.</text>
</comment>
<evidence type="ECO:0000313" key="9">
    <source>
        <dbReference type="Proteomes" id="UP000741863"/>
    </source>
</evidence>